<gene>
    <name evidence="7" type="ORF">PECAL_5P24170</name>
</gene>
<dbReference type="SMART" id="SM00054">
    <property type="entry name" value="EFh"/>
    <property type="match status" value="3"/>
</dbReference>
<sequence length="757" mass="83488">MPAVDASGNRIARTLDGGPPQRAVYIPSPVPSPEPTPRSPEPTPLPTERKLPRQVSRRKVAPLSPPTSPTKAERSRGTIINDRKRASFDAYEPSHVKPAAVALKDWAPTTAVVRRPAERTPVWDAYHQNNFPPRSNKEEGTVDVRPLFRSHKVAVQRRAAQVGCVGMAHNDPLYLPAHTAAAIDAPTLQKLREAGSELKRGICERKHVTTLMECAFENPIVASAKARYCREDLGCTSMKHCTYPKVCEWIARERIKQLRTSKRPFGDVGRRFIPLPACCDNPACNVCSAALSPQQVNALTPELRQMYAVWKGLVGHNQAGVTLPGTTECLESHGLPMPLEEVEEVFQRYDADGGGFLDFDEFCGMLDDLRVGDKIVKKRVTKYVLSDKLRSQLDLDDETVASLTVAFGQFDTSGDGLLDLDEFSTAMRNLGHDLTDDEFKSVLGQVDKNRNFEIDFGEFCQLMGKCEDGQFNVGTSVLQGAFKGSLGLEKIKKQVDELVREATDQHGRKLGYKNLPHGVSDLTLHATKPFPSLEATFLGEVLVGTPYEGRLLRLRISGDHCYPVSPPRVAFTRRVIHLNFDVAPSGETFVSQLLNTWSGMCDVKWLLDRIVQLLREPEPDLVPAAARPENALARDGDEDGDGGIDDEAGARGTQPLGNDLRVKRQADRLAAELFRLHRDRPRRYKALARQHALRDLEEALHVPAALDAASDDAPELPVPPPAESSTEDEDEASGAGSPARRRRAKSDKRSVGFAFPA</sequence>
<dbReference type="AlphaFoldDB" id="A0A8J2SYZ8"/>
<dbReference type="Proteomes" id="UP000789595">
    <property type="component" value="Unassembled WGS sequence"/>
</dbReference>
<dbReference type="SUPFAM" id="SSF47473">
    <property type="entry name" value="EF-hand"/>
    <property type="match status" value="1"/>
</dbReference>
<feature type="compositionally biased region" description="Pro residues" evidence="4">
    <location>
        <begin position="28"/>
        <end position="45"/>
    </location>
</feature>
<feature type="region of interest" description="Disordered" evidence="4">
    <location>
        <begin position="1"/>
        <end position="85"/>
    </location>
</feature>
<dbReference type="Gene3D" id="1.10.238.10">
    <property type="entry name" value="EF-hand"/>
    <property type="match status" value="2"/>
</dbReference>
<dbReference type="PROSITE" id="PS50222">
    <property type="entry name" value="EF_HAND_2"/>
    <property type="match status" value="3"/>
</dbReference>
<evidence type="ECO:0000313" key="8">
    <source>
        <dbReference type="Proteomes" id="UP000789595"/>
    </source>
</evidence>
<feature type="domain" description="EF-hand" evidence="6">
    <location>
        <begin position="398"/>
        <end position="433"/>
    </location>
</feature>
<evidence type="ECO:0000256" key="1">
    <source>
        <dbReference type="ARBA" id="ARBA00020786"/>
    </source>
</evidence>
<protein>
    <recommendedName>
        <fullName evidence="1">Calmodulin</fullName>
    </recommendedName>
</protein>
<evidence type="ECO:0000256" key="3">
    <source>
        <dbReference type="ARBA" id="ARBA00022837"/>
    </source>
</evidence>
<dbReference type="InterPro" id="IPR002048">
    <property type="entry name" value="EF_hand_dom"/>
</dbReference>
<feature type="region of interest" description="Disordered" evidence="4">
    <location>
        <begin position="622"/>
        <end position="662"/>
    </location>
</feature>
<dbReference type="Pfam" id="PF00179">
    <property type="entry name" value="UQ_con"/>
    <property type="match status" value="1"/>
</dbReference>
<evidence type="ECO:0000259" key="5">
    <source>
        <dbReference type="PROSITE" id="PS50127"/>
    </source>
</evidence>
<dbReference type="Gene3D" id="3.10.110.10">
    <property type="entry name" value="Ubiquitin Conjugating Enzyme"/>
    <property type="match status" value="1"/>
</dbReference>
<evidence type="ECO:0000259" key="6">
    <source>
        <dbReference type="PROSITE" id="PS50222"/>
    </source>
</evidence>
<accession>A0A8J2SYZ8</accession>
<feature type="domain" description="EF-hand" evidence="6">
    <location>
        <begin position="434"/>
        <end position="469"/>
    </location>
</feature>
<organism evidence="7 8">
    <name type="scientific">Pelagomonas calceolata</name>
    <dbReference type="NCBI Taxonomy" id="35677"/>
    <lineage>
        <taxon>Eukaryota</taxon>
        <taxon>Sar</taxon>
        <taxon>Stramenopiles</taxon>
        <taxon>Ochrophyta</taxon>
        <taxon>Pelagophyceae</taxon>
        <taxon>Pelagomonadales</taxon>
        <taxon>Pelagomonadaceae</taxon>
        <taxon>Pelagomonas</taxon>
    </lineage>
</organism>
<proteinExistence type="predicted"/>
<feature type="region of interest" description="Disordered" evidence="4">
    <location>
        <begin position="709"/>
        <end position="757"/>
    </location>
</feature>
<feature type="compositionally biased region" description="Basic and acidic residues" evidence="4">
    <location>
        <begin position="71"/>
        <end position="85"/>
    </location>
</feature>
<dbReference type="SUPFAM" id="SSF54495">
    <property type="entry name" value="UBC-like"/>
    <property type="match status" value="1"/>
</dbReference>
<dbReference type="CDD" id="cd00195">
    <property type="entry name" value="UBCc_UEV"/>
    <property type="match status" value="1"/>
</dbReference>
<dbReference type="EMBL" id="CAKKNE010000005">
    <property type="protein sequence ID" value="CAH0377895.1"/>
    <property type="molecule type" value="Genomic_DNA"/>
</dbReference>
<reference evidence="7" key="1">
    <citation type="submission" date="2021-11" db="EMBL/GenBank/DDBJ databases">
        <authorList>
            <consortium name="Genoscope - CEA"/>
            <person name="William W."/>
        </authorList>
    </citation>
    <scope>NUCLEOTIDE SEQUENCE</scope>
</reference>
<comment type="caution">
    <text evidence="7">The sequence shown here is derived from an EMBL/GenBank/DDBJ whole genome shotgun (WGS) entry which is preliminary data.</text>
</comment>
<dbReference type="GO" id="GO:0016460">
    <property type="term" value="C:myosin II complex"/>
    <property type="evidence" value="ECO:0007669"/>
    <property type="project" value="TreeGrafter"/>
</dbReference>
<dbReference type="InterPro" id="IPR018247">
    <property type="entry name" value="EF_Hand_1_Ca_BS"/>
</dbReference>
<keyword evidence="8" id="KW-1185">Reference proteome</keyword>
<dbReference type="PROSITE" id="PS00018">
    <property type="entry name" value="EF_HAND_1"/>
    <property type="match status" value="2"/>
</dbReference>
<dbReference type="OrthoDB" id="206756at2759"/>
<dbReference type="InterPro" id="IPR000608">
    <property type="entry name" value="UBC"/>
</dbReference>
<feature type="domain" description="EF-hand" evidence="6">
    <location>
        <begin position="337"/>
        <end position="372"/>
    </location>
</feature>
<evidence type="ECO:0000256" key="2">
    <source>
        <dbReference type="ARBA" id="ARBA00022737"/>
    </source>
</evidence>
<evidence type="ECO:0000256" key="4">
    <source>
        <dbReference type="SAM" id="MobiDB-lite"/>
    </source>
</evidence>
<feature type="domain" description="UBC core" evidence="5">
    <location>
        <begin position="499"/>
        <end position="652"/>
    </location>
</feature>
<dbReference type="Pfam" id="PF13499">
    <property type="entry name" value="EF-hand_7"/>
    <property type="match status" value="1"/>
</dbReference>
<feature type="compositionally biased region" description="Acidic residues" evidence="4">
    <location>
        <begin position="636"/>
        <end position="647"/>
    </location>
</feature>
<dbReference type="PANTHER" id="PTHR23048">
    <property type="entry name" value="MYOSIN LIGHT CHAIN 1, 3"/>
    <property type="match status" value="1"/>
</dbReference>
<evidence type="ECO:0000313" key="7">
    <source>
        <dbReference type="EMBL" id="CAH0377895.1"/>
    </source>
</evidence>
<keyword evidence="3" id="KW-0106">Calcium</keyword>
<dbReference type="PANTHER" id="PTHR23048:SF0">
    <property type="entry name" value="CALMODULIN LIKE 3"/>
    <property type="match status" value="1"/>
</dbReference>
<dbReference type="GO" id="GO:0005509">
    <property type="term" value="F:calcium ion binding"/>
    <property type="evidence" value="ECO:0007669"/>
    <property type="project" value="InterPro"/>
</dbReference>
<dbReference type="PROSITE" id="PS50127">
    <property type="entry name" value="UBC_2"/>
    <property type="match status" value="1"/>
</dbReference>
<dbReference type="CDD" id="cd00051">
    <property type="entry name" value="EFh"/>
    <property type="match status" value="1"/>
</dbReference>
<dbReference type="InterPro" id="IPR050230">
    <property type="entry name" value="CALM/Myosin/TropC-like"/>
</dbReference>
<name>A0A8J2SYZ8_9STRA</name>
<keyword evidence="2" id="KW-0677">Repeat</keyword>
<dbReference type="InterPro" id="IPR011992">
    <property type="entry name" value="EF-hand-dom_pair"/>
</dbReference>
<dbReference type="SMART" id="SM00212">
    <property type="entry name" value="UBCc"/>
    <property type="match status" value="1"/>
</dbReference>
<dbReference type="InterPro" id="IPR016135">
    <property type="entry name" value="UBQ-conjugating_enzyme/RWD"/>
</dbReference>